<name>A0ABC9B1R2_9POAL</name>
<proteinExistence type="predicted"/>
<dbReference type="EMBL" id="OZ075134">
    <property type="protein sequence ID" value="CAL4992339.1"/>
    <property type="molecule type" value="Genomic_DNA"/>
</dbReference>
<keyword evidence="1" id="KW-0472">Membrane</keyword>
<keyword evidence="3" id="KW-1185">Reference proteome</keyword>
<evidence type="ECO:0000313" key="3">
    <source>
        <dbReference type="Proteomes" id="UP001497457"/>
    </source>
</evidence>
<dbReference type="PANTHER" id="PTHR31170:SF18">
    <property type="entry name" value="(WILD MALAYSIAN BANANA) HYPOTHETICAL PROTEIN"/>
    <property type="match status" value="1"/>
</dbReference>
<dbReference type="Proteomes" id="UP001497457">
    <property type="component" value="Chromosome 24b"/>
</dbReference>
<feature type="transmembrane region" description="Helical" evidence="1">
    <location>
        <begin position="411"/>
        <end position="435"/>
    </location>
</feature>
<protein>
    <submittedName>
        <fullName evidence="2">Uncharacterized protein</fullName>
    </submittedName>
</protein>
<dbReference type="InterPro" id="IPR004158">
    <property type="entry name" value="DUF247_pln"/>
</dbReference>
<sequence length="442" mass="50524">MKRAAGAGRYLPLKHRDEVERELPLRVQPCIIYQVPGRVRKLNRKAYIPEVVSLGPFHHGKKDLLPMEEHKVRAVRHLLRRAGKEFEEFVAGMSEVAPQLERAYEGLHDNWSRPRLLQMLVTDGCFVLELMRIATRGRREIQEYAPDDPLFSRHGILYMVPYIRSDMLLIENQLPLLVLHKLVEIETGKSMLENSIKIMVLRFLSPKSKVPTSAAPGLHPLNVFRSSLLSSPPAYQYLDLRGGQHQGDHETTNNIITIHSATDLYNAGIRFSVSKTESLRDISFRRGVLSLPKRDIQDSTERMLQNLMAFEQLHVGAGNDVTAYVFFMNTIVNSAVDVALLRSKGIIHNALGSDDAVVRLLGRISRKVVLDPDSTLDHVHRQLNVYCRNHVRATLYTWWANLINTYFRNPWTFLSLTAATLLLVFGITQTVYAILPYYRRMA</sequence>
<dbReference type="Pfam" id="PF03140">
    <property type="entry name" value="DUF247"/>
    <property type="match status" value="1"/>
</dbReference>
<keyword evidence="1" id="KW-1133">Transmembrane helix</keyword>
<accession>A0ABC9B1R2</accession>
<dbReference type="AlphaFoldDB" id="A0ABC9B1R2"/>
<gene>
    <name evidence="2" type="ORF">URODEC1_LOCUS61061</name>
</gene>
<reference evidence="2" key="1">
    <citation type="submission" date="2024-10" db="EMBL/GenBank/DDBJ databases">
        <authorList>
            <person name="Ryan C."/>
        </authorList>
    </citation>
    <scope>NUCLEOTIDE SEQUENCE [LARGE SCALE GENOMIC DNA]</scope>
</reference>
<evidence type="ECO:0000256" key="1">
    <source>
        <dbReference type="SAM" id="Phobius"/>
    </source>
</evidence>
<dbReference type="PANTHER" id="PTHR31170">
    <property type="entry name" value="BNAC04G53230D PROTEIN"/>
    <property type="match status" value="1"/>
</dbReference>
<organism evidence="2 3">
    <name type="scientific">Urochloa decumbens</name>
    <dbReference type="NCBI Taxonomy" id="240449"/>
    <lineage>
        <taxon>Eukaryota</taxon>
        <taxon>Viridiplantae</taxon>
        <taxon>Streptophyta</taxon>
        <taxon>Embryophyta</taxon>
        <taxon>Tracheophyta</taxon>
        <taxon>Spermatophyta</taxon>
        <taxon>Magnoliopsida</taxon>
        <taxon>Liliopsida</taxon>
        <taxon>Poales</taxon>
        <taxon>Poaceae</taxon>
        <taxon>PACMAD clade</taxon>
        <taxon>Panicoideae</taxon>
        <taxon>Panicodae</taxon>
        <taxon>Paniceae</taxon>
        <taxon>Melinidinae</taxon>
        <taxon>Urochloa</taxon>
    </lineage>
</organism>
<keyword evidence="1" id="KW-0812">Transmembrane</keyword>
<evidence type="ECO:0000313" key="2">
    <source>
        <dbReference type="EMBL" id="CAL4992339.1"/>
    </source>
</evidence>